<evidence type="ECO:0000256" key="4">
    <source>
        <dbReference type="ARBA" id="ARBA00023172"/>
    </source>
</evidence>
<feature type="domain" description="Tyr recombinase" evidence="6">
    <location>
        <begin position="203"/>
        <end position="398"/>
    </location>
</feature>
<keyword evidence="9" id="KW-1185">Reference proteome</keyword>
<dbReference type="InterPro" id="IPR050090">
    <property type="entry name" value="Tyrosine_recombinase_XerCD"/>
</dbReference>
<comment type="similarity">
    <text evidence="1">Belongs to the 'phage' integrase family.</text>
</comment>
<dbReference type="Pfam" id="PF00589">
    <property type="entry name" value="Phage_integrase"/>
    <property type="match status" value="1"/>
</dbReference>
<dbReference type="GO" id="GO:0006310">
    <property type="term" value="P:DNA recombination"/>
    <property type="evidence" value="ECO:0007669"/>
    <property type="project" value="UniProtKB-KW"/>
</dbReference>
<dbReference type="Gene3D" id="1.10.150.130">
    <property type="match status" value="1"/>
</dbReference>
<dbReference type="EMBL" id="RJJR01000002">
    <property type="protein sequence ID" value="RNI38756.1"/>
    <property type="molecule type" value="Genomic_DNA"/>
</dbReference>
<organism evidence="8 9">
    <name type="scientific">Hanamia caeni</name>
    <dbReference type="NCBI Taxonomy" id="2294116"/>
    <lineage>
        <taxon>Bacteria</taxon>
        <taxon>Pseudomonadati</taxon>
        <taxon>Bacteroidota</taxon>
        <taxon>Chitinophagia</taxon>
        <taxon>Chitinophagales</taxon>
        <taxon>Chitinophagaceae</taxon>
        <taxon>Hanamia</taxon>
    </lineage>
</organism>
<dbReference type="Proteomes" id="UP000267223">
    <property type="component" value="Unassembled WGS sequence"/>
</dbReference>
<dbReference type="GO" id="GO:0003677">
    <property type="term" value="F:DNA binding"/>
    <property type="evidence" value="ECO:0007669"/>
    <property type="project" value="UniProtKB-UniRule"/>
</dbReference>
<name>A0A3M9NLU0_9BACT</name>
<dbReference type="Pfam" id="PF17293">
    <property type="entry name" value="Arm-DNA-bind_5"/>
    <property type="match status" value="1"/>
</dbReference>
<dbReference type="PROSITE" id="PS51898">
    <property type="entry name" value="TYR_RECOMBINASE"/>
    <property type="match status" value="1"/>
</dbReference>
<evidence type="ECO:0000259" key="6">
    <source>
        <dbReference type="PROSITE" id="PS51898"/>
    </source>
</evidence>
<keyword evidence="2" id="KW-0229">DNA integration</keyword>
<proteinExistence type="inferred from homology"/>
<dbReference type="InterPro" id="IPR013762">
    <property type="entry name" value="Integrase-like_cat_sf"/>
</dbReference>
<dbReference type="InterPro" id="IPR035386">
    <property type="entry name" value="Arm-DNA-bind_5"/>
</dbReference>
<reference evidence="8 9" key="1">
    <citation type="submission" date="2018-11" db="EMBL/GenBank/DDBJ databases">
        <title>Draft genome sequence of Ferruginibacter sp. BO-59.</title>
        <authorList>
            <person name="Im W.T."/>
        </authorList>
    </citation>
    <scope>NUCLEOTIDE SEQUENCE [LARGE SCALE GENOMIC DNA]</scope>
    <source>
        <strain evidence="8 9">BO-59</strain>
    </source>
</reference>
<protein>
    <submittedName>
        <fullName evidence="8">Site-specific integrase</fullName>
    </submittedName>
</protein>
<accession>A0A3M9NLU0</accession>
<evidence type="ECO:0000256" key="5">
    <source>
        <dbReference type="PROSITE-ProRule" id="PRU01248"/>
    </source>
</evidence>
<feature type="domain" description="Core-binding (CB)" evidence="7">
    <location>
        <begin position="98"/>
        <end position="179"/>
    </location>
</feature>
<dbReference type="AlphaFoldDB" id="A0A3M9NLU0"/>
<dbReference type="PANTHER" id="PTHR30349">
    <property type="entry name" value="PHAGE INTEGRASE-RELATED"/>
    <property type="match status" value="1"/>
</dbReference>
<dbReference type="SUPFAM" id="SSF56349">
    <property type="entry name" value="DNA breaking-rejoining enzymes"/>
    <property type="match status" value="1"/>
</dbReference>
<dbReference type="InterPro" id="IPR010998">
    <property type="entry name" value="Integrase_recombinase_N"/>
</dbReference>
<evidence type="ECO:0000313" key="8">
    <source>
        <dbReference type="EMBL" id="RNI38756.1"/>
    </source>
</evidence>
<dbReference type="InterPro" id="IPR044068">
    <property type="entry name" value="CB"/>
</dbReference>
<dbReference type="Gene3D" id="1.10.443.10">
    <property type="entry name" value="Intergrase catalytic core"/>
    <property type="match status" value="1"/>
</dbReference>
<keyword evidence="3 5" id="KW-0238">DNA-binding</keyword>
<evidence type="ECO:0000256" key="2">
    <source>
        <dbReference type="ARBA" id="ARBA00022908"/>
    </source>
</evidence>
<dbReference type="PANTHER" id="PTHR30349:SF64">
    <property type="entry name" value="PROPHAGE INTEGRASE INTD-RELATED"/>
    <property type="match status" value="1"/>
</dbReference>
<evidence type="ECO:0000256" key="3">
    <source>
        <dbReference type="ARBA" id="ARBA00023125"/>
    </source>
</evidence>
<dbReference type="RefSeq" id="WP_123119319.1">
    <property type="nucleotide sequence ID" value="NZ_RJJR01000002.1"/>
</dbReference>
<evidence type="ECO:0000259" key="7">
    <source>
        <dbReference type="PROSITE" id="PS51900"/>
    </source>
</evidence>
<evidence type="ECO:0000313" key="9">
    <source>
        <dbReference type="Proteomes" id="UP000267223"/>
    </source>
</evidence>
<sequence length="408" mass="47978">MVTVNIFHDLRRVKKNNLYPVKVRVTFDRRSKYMETGIDLSKEDFEKLSSRRISKELLDIKENLLELEAKANSIIKIVRPFNFPVFIEKFKQKTYDATYVETLYVEIIDKLMAQCRVGTADNYKSSLQSLLLFKKNLRFEDVSDTFLFRYETWMLERGRSITTVGIYCRCLRAIFNEAIYRKIISLDYYPFGKRKYQMPVSKNIKKALKLQDMGKIYFYQPKQEKGLEAKARAFWLFSYFANGMNMKDIALLKFKNISDEFLTFERAKTIRSTRTNPKLITVYINDDIRAIIRKWSNWDKSRENYIFPVLKPGLTPSQQRDRIKEFIRDVNDGIKSICIEAGIEEHVTTYSARHSFSTVLKRSGASIEFISEALGHTDVKTTESYLDSFENEMKKEFSNSLLAFKNVG</sequence>
<dbReference type="InterPro" id="IPR025269">
    <property type="entry name" value="SAM-like_dom"/>
</dbReference>
<dbReference type="InterPro" id="IPR011010">
    <property type="entry name" value="DNA_brk_join_enz"/>
</dbReference>
<comment type="caution">
    <text evidence="8">The sequence shown here is derived from an EMBL/GenBank/DDBJ whole genome shotgun (WGS) entry which is preliminary data.</text>
</comment>
<dbReference type="PROSITE" id="PS51900">
    <property type="entry name" value="CB"/>
    <property type="match status" value="1"/>
</dbReference>
<dbReference type="GO" id="GO:0015074">
    <property type="term" value="P:DNA integration"/>
    <property type="evidence" value="ECO:0007669"/>
    <property type="project" value="UniProtKB-KW"/>
</dbReference>
<dbReference type="Pfam" id="PF13102">
    <property type="entry name" value="Phage_int_SAM_5"/>
    <property type="match status" value="1"/>
</dbReference>
<keyword evidence="4" id="KW-0233">DNA recombination</keyword>
<evidence type="ECO:0000256" key="1">
    <source>
        <dbReference type="ARBA" id="ARBA00008857"/>
    </source>
</evidence>
<dbReference type="InterPro" id="IPR002104">
    <property type="entry name" value="Integrase_catalytic"/>
</dbReference>
<dbReference type="OrthoDB" id="1094492at2"/>
<gene>
    <name evidence="8" type="ORF">EFY79_03600</name>
</gene>